<evidence type="ECO:0000313" key="2">
    <source>
        <dbReference type="EMBL" id="MFC0530396.1"/>
    </source>
</evidence>
<comment type="caution">
    <text evidence="2">The sequence shown here is derived from an EMBL/GenBank/DDBJ whole genome shotgun (WGS) entry which is preliminary data.</text>
</comment>
<dbReference type="Gene3D" id="2.120.10.30">
    <property type="entry name" value="TolB, C-terminal domain"/>
    <property type="match status" value="1"/>
</dbReference>
<keyword evidence="1" id="KW-0812">Transmembrane</keyword>
<evidence type="ECO:0000313" key="3">
    <source>
        <dbReference type="Proteomes" id="UP001589867"/>
    </source>
</evidence>
<dbReference type="RefSeq" id="WP_377253556.1">
    <property type="nucleotide sequence ID" value="NZ_JBHLUH010000045.1"/>
</dbReference>
<accession>A0ABV6M6R6</accession>
<organism evidence="2 3">
    <name type="scientific">Phytohabitans kaempferiae</name>
    <dbReference type="NCBI Taxonomy" id="1620943"/>
    <lineage>
        <taxon>Bacteria</taxon>
        <taxon>Bacillati</taxon>
        <taxon>Actinomycetota</taxon>
        <taxon>Actinomycetes</taxon>
        <taxon>Micromonosporales</taxon>
        <taxon>Micromonosporaceae</taxon>
    </lineage>
</organism>
<keyword evidence="1" id="KW-1133">Transmembrane helix</keyword>
<protein>
    <recommendedName>
        <fullName evidence="4">Lipoprotein LpqB beta-propeller domain-containing protein</fullName>
    </recommendedName>
</protein>
<dbReference type="SUPFAM" id="SSF82171">
    <property type="entry name" value="DPP6 N-terminal domain-like"/>
    <property type="match status" value="1"/>
</dbReference>
<reference evidence="2 3" key="1">
    <citation type="submission" date="2024-09" db="EMBL/GenBank/DDBJ databases">
        <authorList>
            <person name="Sun Q."/>
            <person name="Mori K."/>
        </authorList>
    </citation>
    <scope>NUCLEOTIDE SEQUENCE [LARGE SCALE GENOMIC DNA]</scope>
    <source>
        <strain evidence="2 3">TBRC 3947</strain>
    </source>
</reference>
<dbReference type="EMBL" id="JBHLUH010000045">
    <property type="protein sequence ID" value="MFC0530396.1"/>
    <property type="molecule type" value="Genomic_DNA"/>
</dbReference>
<feature type="transmembrane region" description="Helical" evidence="1">
    <location>
        <begin position="445"/>
        <end position="467"/>
    </location>
</feature>
<proteinExistence type="predicted"/>
<keyword evidence="3" id="KW-1185">Reference proteome</keyword>
<gene>
    <name evidence="2" type="ORF">ACFFIA_22280</name>
</gene>
<name>A0ABV6M6R6_9ACTN</name>
<feature type="transmembrane region" description="Helical" evidence="1">
    <location>
        <begin position="40"/>
        <end position="61"/>
    </location>
</feature>
<evidence type="ECO:0008006" key="4">
    <source>
        <dbReference type="Google" id="ProtNLM"/>
    </source>
</evidence>
<dbReference type="Proteomes" id="UP001589867">
    <property type="component" value="Unassembled WGS sequence"/>
</dbReference>
<dbReference type="InterPro" id="IPR011042">
    <property type="entry name" value="6-blade_b-propeller_TolB-like"/>
</dbReference>
<keyword evidence="1" id="KW-0472">Membrane</keyword>
<sequence length="486" mass="51300">MTDQLRQALAEAGAAAPVFDLYEKALTDGRRLRRRRNSRAVVGAATALLLAVTLPGAIVGAGSRSGGFAASGGSPSLPDRISMSWPWTATVEQAPAGPAALVVDQQLDVPSSVTFPETTIAAVGATANTYRALEFSGNVRAGTDGLLSPDGARFVAESTMHDLVTGRSYAMPGTNATTRFRPLAWAPDGGTLAVIRETGRPLDPETVVVGFLDLASGDYQPLIDVTAQLVNDPGVYPGTPGHMAAFTPDGSRLAVQFGDKITVFTRDAATWGSFVLSHDSQLAGKGAFTPDGRWIAVVSRAACCTDQPGQARFSSRWRIRLIDPATGAQRPGWSLPEVSGVTALRLIGWWPSGEAVVAAYYPPPGVSAAWNPTTADPNHDPWAFPNYYGSVSHVEVRALTVEGDSRELLNLPETVYGIDIADDVLTHGLVRPGGDAPIRPVRTGWLVAAITVAILLVTTPVAVVLMLRRQRRPARPLQAGSQTSGR</sequence>
<evidence type="ECO:0000256" key="1">
    <source>
        <dbReference type="SAM" id="Phobius"/>
    </source>
</evidence>